<organism evidence="3 4">
    <name type="scientific">Acorus gramineus</name>
    <name type="common">Dwarf sweet flag</name>
    <dbReference type="NCBI Taxonomy" id="55184"/>
    <lineage>
        <taxon>Eukaryota</taxon>
        <taxon>Viridiplantae</taxon>
        <taxon>Streptophyta</taxon>
        <taxon>Embryophyta</taxon>
        <taxon>Tracheophyta</taxon>
        <taxon>Spermatophyta</taxon>
        <taxon>Magnoliopsida</taxon>
        <taxon>Liliopsida</taxon>
        <taxon>Acoraceae</taxon>
        <taxon>Acorus</taxon>
    </lineage>
</organism>
<reference evidence="3" key="1">
    <citation type="journal article" date="2023" name="Nat. Commun.">
        <title>Diploid and tetraploid genomes of Acorus and the evolution of monocots.</title>
        <authorList>
            <person name="Ma L."/>
            <person name="Liu K.W."/>
            <person name="Li Z."/>
            <person name="Hsiao Y.Y."/>
            <person name="Qi Y."/>
            <person name="Fu T."/>
            <person name="Tang G.D."/>
            <person name="Zhang D."/>
            <person name="Sun W.H."/>
            <person name="Liu D.K."/>
            <person name="Li Y."/>
            <person name="Chen G.Z."/>
            <person name="Liu X.D."/>
            <person name="Liao X.Y."/>
            <person name="Jiang Y.T."/>
            <person name="Yu X."/>
            <person name="Hao Y."/>
            <person name="Huang J."/>
            <person name="Zhao X.W."/>
            <person name="Ke S."/>
            <person name="Chen Y.Y."/>
            <person name="Wu W.L."/>
            <person name="Hsu J.L."/>
            <person name="Lin Y.F."/>
            <person name="Huang M.D."/>
            <person name="Li C.Y."/>
            <person name="Huang L."/>
            <person name="Wang Z.W."/>
            <person name="Zhao X."/>
            <person name="Zhong W.Y."/>
            <person name="Peng D.H."/>
            <person name="Ahmad S."/>
            <person name="Lan S."/>
            <person name="Zhang J.S."/>
            <person name="Tsai W.C."/>
            <person name="Van de Peer Y."/>
            <person name="Liu Z.J."/>
        </authorList>
    </citation>
    <scope>NUCLEOTIDE SEQUENCE</scope>
    <source>
        <strain evidence="3">SCP</strain>
    </source>
</reference>
<evidence type="ECO:0000313" key="3">
    <source>
        <dbReference type="EMBL" id="KAK1264442.1"/>
    </source>
</evidence>
<dbReference type="PANTHER" id="PTHR43689">
    <property type="entry name" value="HYDROLASE"/>
    <property type="match status" value="1"/>
</dbReference>
<dbReference type="PANTHER" id="PTHR43689:SF1">
    <property type="entry name" value="ALPHA_BETA-HYDROLASES SUPERFAMILY PROTEIN"/>
    <property type="match status" value="1"/>
</dbReference>
<proteinExistence type="predicted"/>
<dbReference type="Pfam" id="PF12697">
    <property type="entry name" value="Abhydrolase_6"/>
    <property type="match status" value="1"/>
</dbReference>
<dbReference type="GO" id="GO:0009941">
    <property type="term" value="C:chloroplast envelope"/>
    <property type="evidence" value="ECO:0007669"/>
    <property type="project" value="TreeGrafter"/>
</dbReference>
<comment type="caution">
    <text evidence="3">The sequence shown here is derived from an EMBL/GenBank/DDBJ whole genome shotgun (WGS) entry which is preliminary data.</text>
</comment>
<sequence length="380" mass="41745">MVAKLNGAPRLTSLDHRSSSSGDQSVLRWSVGFLRRVVDLGRARVDYAEQGLEKKQKKKKKSVAGVEQEELVDETSLGDPDSLFLDLNGVQIHHKLCCSELQYRQVVVKFPFLLLHGFGASAFSWNLAMEPLSRLTSSKVLAFDRPAFGLTSREAPVHAAGALSPYSTAFSVRSTVSFVDSLGAEKAIVVGHSAGSIVAVNTYFEAPERVAALILVCPALAAPLISLTLNQNNNNNNNQKITIESETTCVPITGGDDDDDDDAAAFVGFRKFLSNLCTSSFAVMLLRFVLDVFGLSIVRHGWFDETKFTDCFIRGYTKPLKAKGWEKALLEFVVAMVTDPKPFPKRSLSEIKCPDVDIVDITTVDVEHIPLDPYCIEKNR</sequence>
<keyword evidence="4" id="KW-1185">Reference proteome</keyword>
<name>A0AAV9AKB1_ACOGR</name>
<protein>
    <recommendedName>
        <fullName evidence="2">AB hydrolase-1 domain-containing protein</fullName>
    </recommendedName>
</protein>
<dbReference type="InterPro" id="IPR029058">
    <property type="entry name" value="AB_hydrolase_fold"/>
</dbReference>
<accession>A0AAV9AKB1</accession>
<dbReference type="InterPro" id="IPR000073">
    <property type="entry name" value="AB_hydrolase_1"/>
</dbReference>
<reference evidence="3" key="2">
    <citation type="submission" date="2023-06" db="EMBL/GenBank/DDBJ databases">
        <authorList>
            <person name="Ma L."/>
            <person name="Liu K.-W."/>
            <person name="Li Z."/>
            <person name="Hsiao Y.-Y."/>
            <person name="Qi Y."/>
            <person name="Fu T."/>
            <person name="Tang G."/>
            <person name="Zhang D."/>
            <person name="Sun W.-H."/>
            <person name="Liu D.-K."/>
            <person name="Li Y."/>
            <person name="Chen G.-Z."/>
            <person name="Liu X.-D."/>
            <person name="Liao X.-Y."/>
            <person name="Jiang Y.-T."/>
            <person name="Yu X."/>
            <person name="Hao Y."/>
            <person name="Huang J."/>
            <person name="Zhao X.-W."/>
            <person name="Ke S."/>
            <person name="Chen Y.-Y."/>
            <person name="Wu W.-L."/>
            <person name="Hsu J.-L."/>
            <person name="Lin Y.-F."/>
            <person name="Huang M.-D."/>
            <person name="Li C.-Y."/>
            <person name="Huang L."/>
            <person name="Wang Z.-W."/>
            <person name="Zhao X."/>
            <person name="Zhong W.-Y."/>
            <person name="Peng D.-H."/>
            <person name="Ahmad S."/>
            <person name="Lan S."/>
            <person name="Zhang J.-S."/>
            <person name="Tsai W.-C."/>
            <person name="Van De Peer Y."/>
            <person name="Liu Z.-J."/>
        </authorList>
    </citation>
    <scope>NUCLEOTIDE SEQUENCE</scope>
    <source>
        <strain evidence="3">SCP</strain>
        <tissue evidence="3">Leaves</tissue>
    </source>
</reference>
<feature type="region of interest" description="Disordered" evidence="1">
    <location>
        <begin position="1"/>
        <end position="23"/>
    </location>
</feature>
<dbReference type="Gene3D" id="3.40.50.1820">
    <property type="entry name" value="alpha/beta hydrolase"/>
    <property type="match status" value="1"/>
</dbReference>
<dbReference type="SUPFAM" id="SSF53474">
    <property type="entry name" value="alpha/beta-Hydrolases"/>
    <property type="match status" value="1"/>
</dbReference>
<dbReference type="PRINTS" id="PR00111">
    <property type="entry name" value="ABHYDROLASE"/>
</dbReference>
<dbReference type="AlphaFoldDB" id="A0AAV9AKB1"/>
<evidence type="ECO:0000256" key="1">
    <source>
        <dbReference type="SAM" id="MobiDB-lite"/>
    </source>
</evidence>
<evidence type="ECO:0000313" key="4">
    <source>
        <dbReference type="Proteomes" id="UP001179952"/>
    </source>
</evidence>
<evidence type="ECO:0000259" key="2">
    <source>
        <dbReference type="Pfam" id="PF12697"/>
    </source>
</evidence>
<gene>
    <name evidence="3" type="ORF">QJS04_geneDACA016964</name>
</gene>
<dbReference type="EMBL" id="JAUJYN010000008">
    <property type="protein sequence ID" value="KAK1264442.1"/>
    <property type="molecule type" value="Genomic_DNA"/>
</dbReference>
<dbReference type="Proteomes" id="UP001179952">
    <property type="component" value="Unassembled WGS sequence"/>
</dbReference>
<feature type="domain" description="AB hydrolase-1" evidence="2">
    <location>
        <begin position="112"/>
        <end position="224"/>
    </location>
</feature>